<organism evidence="4">
    <name type="scientific">bioreactor metagenome</name>
    <dbReference type="NCBI Taxonomy" id="1076179"/>
    <lineage>
        <taxon>unclassified sequences</taxon>
        <taxon>metagenomes</taxon>
        <taxon>ecological metagenomes</taxon>
    </lineage>
</organism>
<dbReference type="PIRSF" id="PIRSF004761">
    <property type="entry name" value="Hydrgn_mat_HypA"/>
    <property type="match status" value="1"/>
</dbReference>
<dbReference type="AlphaFoldDB" id="A0A644XB47"/>
<dbReference type="HAMAP" id="MF_00213">
    <property type="entry name" value="HypA_HybF"/>
    <property type="match status" value="1"/>
</dbReference>
<reference evidence="4" key="1">
    <citation type="submission" date="2019-08" db="EMBL/GenBank/DDBJ databases">
        <authorList>
            <person name="Kucharzyk K."/>
            <person name="Murdoch R.W."/>
            <person name="Higgins S."/>
            <person name="Loffler F."/>
        </authorList>
    </citation>
    <scope>NUCLEOTIDE SEQUENCE</scope>
</reference>
<dbReference type="GO" id="GO:0051604">
    <property type="term" value="P:protein maturation"/>
    <property type="evidence" value="ECO:0007669"/>
    <property type="project" value="InterPro"/>
</dbReference>
<name>A0A644XB47_9ZZZZ</name>
<evidence type="ECO:0000256" key="3">
    <source>
        <dbReference type="ARBA" id="ARBA00022833"/>
    </source>
</evidence>
<dbReference type="GO" id="GO:0008270">
    <property type="term" value="F:zinc ion binding"/>
    <property type="evidence" value="ECO:0007669"/>
    <property type="project" value="TreeGrafter"/>
</dbReference>
<keyword evidence="2" id="KW-0479">Metal-binding</keyword>
<evidence type="ECO:0000256" key="1">
    <source>
        <dbReference type="ARBA" id="ARBA00022596"/>
    </source>
</evidence>
<dbReference type="PANTHER" id="PTHR34535">
    <property type="entry name" value="HYDROGENASE MATURATION FACTOR HYPA"/>
    <property type="match status" value="1"/>
</dbReference>
<proteinExistence type="inferred from homology"/>
<dbReference type="Gene3D" id="3.30.2320.80">
    <property type="match status" value="1"/>
</dbReference>
<evidence type="ECO:0000256" key="2">
    <source>
        <dbReference type="ARBA" id="ARBA00022723"/>
    </source>
</evidence>
<dbReference type="Pfam" id="PF01155">
    <property type="entry name" value="HypA"/>
    <property type="match status" value="1"/>
</dbReference>
<accession>A0A644XB47</accession>
<keyword evidence="3" id="KW-0862">Zinc</keyword>
<evidence type="ECO:0000313" key="4">
    <source>
        <dbReference type="EMBL" id="MPM11374.1"/>
    </source>
</evidence>
<gene>
    <name evidence="4" type="primary">hypA_4</name>
    <name evidence="4" type="ORF">SDC9_57717</name>
</gene>
<sequence>MHELGIVFEIQKRVSAVAEENGLELRDIASVVVEVGEASTIVPRYLKECWPAATDGTEMESATLEVEVIVAEVECKKCGNVYEYLKNNRVCPKCGAWECVMVTGQEFNIKEIAVYEEDEPEEP</sequence>
<dbReference type="PANTHER" id="PTHR34535:SF3">
    <property type="entry name" value="HYDROGENASE MATURATION FACTOR HYPA"/>
    <property type="match status" value="1"/>
</dbReference>
<dbReference type="InterPro" id="IPR000688">
    <property type="entry name" value="HypA/HybF"/>
</dbReference>
<keyword evidence="1" id="KW-0533">Nickel</keyword>
<dbReference type="GO" id="GO:0016151">
    <property type="term" value="F:nickel cation binding"/>
    <property type="evidence" value="ECO:0007669"/>
    <property type="project" value="InterPro"/>
</dbReference>
<comment type="caution">
    <text evidence="4">The sequence shown here is derived from an EMBL/GenBank/DDBJ whole genome shotgun (WGS) entry which is preliminary data.</text>
</comment>
<protein>
    <submittedName>
        <fullName evidence="4">Hydrogenase nickel incorporation protein HypA</fullName>
    </submittedName>
</protein>
<dbReference type="EMBL" id="VSSQ01001822">
    <property type="protein sequence ID" value="MPM11374.1"/>
    <property type="molecule type" value="Genomic_DNA"/>
</dbReference>